<gene>
    <name evidence="7" type="primary">Hypp8047</name>
    <name evidence="7" type="ORF">BLAG_LOCUS9422</name>
</gene>
<dbReference type="OrthoDB" id="406096at2759"/>
<protein>
    <submittedName>
        <fullName evidence="7">Hypp8047 protein</fullName>
    </submittedName>
</protein>
<feature type="domain" description="Chitin-binding type-1" evidence="5">
    <location>
        <begin position="380"/>
        <end position="422"/>
    </location>
</feature>
<reference evidence="7" key="1">
    <citation type="submission" date="2022-01" db="EMBL/GenBank/DDBJ databases">
        <authorList>
            <person name="Braso-Vives M."/>
        </authorList>
    </citation>
    <scope>NUCLEOTIDE SEQUENCE</scope>
</reference>
<dbReference type="GO" id="GO:0046872">
    <property type="term" value="F:metal ion binding"/>
    <property type="evidence" value="ECO:0007669"/>
    <property type="project" value="UniProtKB-KW"/>
</dbReference>
<keyword evidence="4" id="KW-1133">Transmembrane helix</keyword>
<dbReference type="InterPro" id="IPR006585">
    <property type="entry name" value="FTP1"/>
</dbReference>
<dbReference type="PANTHER" id="PTHR46549">
    <property type="entry name" value="MACPF DOMAIN-CONTAINING PROTEIN"/>
    <property type="match status" value="1"/>
</dbReference>
<sequence length="685" mass="73371">MDQKRLALERAIAVYMEEGPVPTTDFHLDGGKPGCQTEALVVKGGAAGVTHPSWPELINGDTYKVVVVVVMMMMMMMVVVVVVMMVVVMVVVVVVVVMIYFDLPENLDDNIKRETEAFVTYAENRWSCHAPGSQPHAYDSHVNGGSGDTKNMKLLGELPHNLVGSIVGRTEFVSPLEHSHSNSGALASIVEAPCTVKWSNSYQIKPAEYGGRCLYFIAASSGDIFVVFSAIPRDKTTWYHLQISFQGVALYKEKGLVYMVYIDDSQPLGIQFYSFGSGEEPVEVMDARVIEGGATGEMECSGGTVMNEDGICVEDCHPECNAGQKVASNGVTCTCERYVIKNDDGTTQCVSACPANHKVASDGVTCEPEDIVHKWRPDGRCGPGYATRIADPGECDPNSIKYCCSSSGMCGSSDAHCLCRGCVDYRPVVRPDGRCGNNFQGHGGNPGQCDPSSVTPCCGPNGYCGGSDAHCRCSDCVDFRPRWRPDTKCGLNDPAPGSSVAQCNPKGPAPCCSLYGWCGGSPTHCSCSGCIDYRNLAIKRPVAQSTILNGMAAVRAVDGNKNGDAKGGGSCSHTDLAENNWWRVDLGIAQAIGNVVVYNRMDCCGDRLNGFKVHVGGSTNVASNPLCGGVNRVSNGQETITVSCQGRKGRYVGITLAHRQYLTLCEVMVYGGKNATLKFDCPRVI</sequence>
<dbReference type="Gene3D" id="2.60.120.260">
    <property type="entry name" value="Galactose-binding domain-like"/>
    <property type="match status" value="1"/>
</dbReference>
<evidence type="ECO:0000256" key="3">
    <source>
        <dbReference type="ARBA" id="ARBA00023157"/>
    </source>
</evidence>
<dbReference type="InterPro" id="IPR008979">
    <property type="entry name" value="Galactose-bd-like_sf"/>
</dbReference>
<proteinExistence type="predicted"/>
<keyword evidence="8" id="KW-1185">Reference proteome</keyword>
<evidence type="ECO:0000313" key="8">
    <source>
        <dbReference type="Proteomes" id="UP000838412"/>
    </source>
</evidence>
<evidence type="ECO:0000259" key="6">
    <source>
        <dbReference type="SMART" id="SM00607"/>
    </source>
</evidence>
<keyword evidence="2" id="KW-0106">Calcium</keyword>
<evidence type="ECO:0000256" key="2">
    <source>
        <dbReference type="ARBA" id="ARBA00022837"/>
    </source>
</evidence>
<dbReference type="EMBL" id="OV696701">
    <property type="protein sequence ID" value="CAH1247890.1"/>
    <property type="molecule type" value="Genomic_DNA"/>
</dbReference>
<feature type="transmembrane region" description="Helical" evidence="4">
    <location>
        <begin position="78"/>
        <end position="101"/>
    </location>
</feature>
<accession>A0A8J9Z588</accession>
<feature type="domain" description="Chitin-binding type-1" evidence="5">
    <location>
        <begin position="502"/>
        <end position="530"/>
    </location>
</feature>
<dbReference type="Proteomes" id="UP000838412">
    <property type="component" value="Chromosome 16"/>
</dbReference>
<keyword evidence="4" id="KW-0812">Transmembrane</keyword>
<organism evidence="7 8">
    <name type="scientific">Branchiostoma lanceolatum</name>
    <name type="common">Common lancelet</name>
    <name type="synonym">Amphioxus lanceolatum</name>
    <dbReference type="NCBI Taxonomy" id="7740"/>
    <lineage>
        <taxon>Eukaryota</taxon>
        <taxon>Metazoa</taxon>
        <taxon>Chordata</taxon>
        <taxon>Cephalochordata</taxon>
        <taxon>Leptocardii</taxon>
        <taxon>Amphioxiformes</taxon>
        <taxon>Branchiostomatidae</taxon>
        <taxon>Branchiostoma</taxon>
    </lineage>
</organism>
<evidence type="ECO:0000313" key="7">
    <source>
        <dbReference type="EMBL" id="CAH1247890.1"/>
    </source>
</evidence>
<name>A0A8J9Z588_BRALA</name>
<evidence type="ECO:0000256" key="4">
    <source>
        <dbReference type="SAM" id="Phobius"/>
    </source>
</evidence>
<dbReference type="AlphaFoldDB" id="A0A8J9Z588"/>
<dbReference type="PANTHER" id="PTHR46549:SF1">
    <property type="entry name" value="MACPF DOMAIN-CONTAINING PROTEIN"/>
    <property type="match status" value="1"/>
</dbReference>
<dbReference type="InterPro" id="IPR001002">
    <property type="entry name" value="Chitin-bd_1"/>
</dbReference>
<keyword evidence="4" id="KW-0472">Membrane</keyword>
<evidence type="ECO:0000259" key="5">
    <source>
        <dbReference type="SMART" id="SM00270"/>
    </source>
</evidence>
<feature type="domain" description="Fucolectin tachylectin-4 pentraxin-1" evidence="6">
    <location>
        <begin position="533"/>
        <end position="680"/>
    </location>
</feature>
<keyword evidence="3" id="KW-1015">Disulfide bond</keyword>
<dbReference type="Pfam" id="PF22633">
    <property type="entry name" value="F5_F8_type_C_2"/>
    <property type="match status" value="1"/>
</dbReference>
<dbReference type="SUPFAM" id="SSF49785">
    <property type="entry name" value="Galactose-binding domain-like"/>
    <property type="match status" value="1"/>
</dbReference>
<dbReference type="GO" id="GO:0008061">
    <property type="term" value="F:chitin binding"/>
    <property type="evidence" value="ECO:0007669"/>
    <property type="project" value="InterPro"/>
</dbReference>
<keyword evidence="1" id="KW-0479">Metal-binding</keyword>
<evidence type="ECO:0000256" key="1">
    <source>
        <dbReference type="ARBA" id="ARBA00022723"/>
    </source>
</evidence>
<dbReference type="SMART" id="SM00607">
    <property type="entry name" value="FTP"/>
    <property type="match status" value="1"/>
</dbReference>
<dbReference type="SMART" id="SM00270">
    <property type="entry name" value="ChtBD1"/>
    <property type="match status" value="2"/>
</dbReference>